<accession>A0A2I2FV41</accession>
<reference evidence="1 2" key="1">
    <citation type="submission" date="2016-12" db="EMBL/GenBank/DDBJ databases">
        <title>The genomes of Aspergillus section Nigri reveals drivers in fungal speciation.</title>
        <authorList>
            <consortium name="DOE Joint Genome Institute"/>
            <person name="Vesth T.C."/>
            <person name="Nybo J."/>
            <person name="Theobald S."/>
            <person name="Brandl J."/>
            <person name="Frisvad J.C."/>
            <person name="Nielsen K.F."/>
            <person name="Lyhne E.K."/>
            <person name="Kogle M.E."/>
            <person name="Kuo A."/>
            <person name="Riley R."/>
            <person name="Clum A."/>
            <person name="Nolan M."/>
            <person name="Lipzen A."/>
            <person name="Salamov A."/>
            <person name="Henrissat B."/>
            <person name="Wiebenga A."/>
            <person name="De Vries R.P."/>
            <person name="Grigoriev I.V."/>
            <person name="Mortensen U.H."/>
            <person name="Andersen M.R."/>
            <person name="Baker S.E."/>
        </authorList>
    </citation>
    <scope>NUCLEOTIDE SEQUENCE [LARGE SCALE GENOMIC DNA]</scope>
    <source>
        <strain evidence="1 2">IBT 23096</strain>
    </source>
</reference>
<dbReference type="OrthoDB" id="4358152at2759"/>
<organism evidence="1 2">
    <name type="scientific">Aspergillus steynii IBT 23096</name>
    <dbReference type="NCBI Taxonomy" id="1392250"/>
    <lineage>
        <taxon>Eukaryota</taxon>
        <taxon>Fungi</taxon>
        <taxon>Dikarya</taxon>
        <taxon>Ascomycota</taxon>
        <taxon>Pezizomycotina</taxon>
        <taxon>Eurotiomycetes</taxon>
        <taxon>Eurotiomycetidae</taxon>
        <taxon>Eurotiales</taxon>
        <taxon>Aspergillaceae</taxon>
        <taxon>Aspergillus</taxon>
        <taxon>Aspergillus subgen. Circumdati</taxon>
    </lineage>
</organism>
<gene>
    <name evidence="1" type="ORF">P170DRAFT_480227</name>
</gene>
<dbReference type="RefSeq" id="XP_024699769.1">
    <property type="nucleotide sequence ID" value="XM_024853765.1"/>
</dbReference>
<proteinExistence type="predicted"/>
<dbReference type="Proteomes" id="UP000234275">
    <property type="component" value="Unassembled WGS sequence"/>
</dbReference>
<dbReference type="EMBL" id="MSFO01000009">
    <property type="protein sequence ID" value="PLB44467.1"/>
    <property type="molecule type" value="Genomic_DNA"/>
</dbReference>
<name>A0A2I2FV41_9EURO</name>
<evidence type="ECO:0000313" key="1">
    <source>
        <dbReference type="EMBL" id="PLB44467.1"/>
    </source>
</evidence>
<dbReference type="AlphaFoldDB" id="A0A2I2FV41"/>
<dbReference type="STRING" id="1392250.A0A2I2FV41"/>
<evidence type="ECO:0000313" key="2">
    <source>
        <dbReference type="Proteomes" id="UP000234275"/>
    </source>
</evidence>
<sequence>MDPFIKLPPELIAKVLVYTADFSAVGSIISASPRVNTVFRAQPTIIRNLLLCDPIAILPEIQNMCHNISLIQTRSAEFPSVVDYQQRCENPPPIEYTEELSIFILHLAARTQRLACACLTLIQQNFVSALTGIPAGDISASDRVKIACEPFSFAEEYRVYSSLWHLQHYASLREAATERWHWDEISMHGLHAYNKWNDTDFRRAEKMWTTAALLSDLGLSPIYGHHPFQDQERFLAQDPEGEESSRAAWTFPEETPLPFFRSFDLPPGRDMTRSYSLIWTPPSPPPDTEVNKAWALRAESRPWLPRHVGEFRRASTLASLERVPCSYHFVAFKRWRRLGLVIWDAWRVYRLGLFEGVPRRPGEVIPTPEGGHLTVIPDDPGEREQQLLRVNYVSRWLALIGESK</sequence>
<comment type="caution">
    <text evidence="1">The sequence shown here is derived from an EMBL/GenBank/DDBJ whole genome shotgun (WGS) entry which is preliminary data.</text>
</comment>
<dbReference type="VEuPathDB" id="FungiDB:P170DRAFT_480227"/>
<dbReference type="GeneID" id="36561463"/>
<keyword evidence="2" id="KW-1185">Reference proteome</keyword>
<protein>
    <submittedName>
        <fullName evidence="1">Uncharacterized protein</fullName>
    </submittedName>
</protein>